<dbReference type="InterPro" id="IPR001647">
    <property type="entry name" value="HTH_TetR"/>
</dbReference>
<evidence type="ECO:0000256" key="2">
    <source>
        <dbReference type="ARBA" id="ARBA00023125"/>
    </source>
</evidence>
<dbReference type="PANTHER" id="PTHR30055">
    <property type="entry name" value="HTH-TYPE TRANSCRIPTIONAL REGULATOR RUTR"/>
    <property type="match status" value="1"/>
</dbReference>
<dbReference type="EMBL" id="CP073767">
    <property type="protein sequence ID" value="UWZ50826.1"/>
    <property type="molecule type" value="Genomic_DNA"/>
</dbReference>
<dbReference type="InterPro" id="IPR009057">
    <property type="entry name" value="Homeodomain-like_sf"/>
</dbReference>
<dbReference type="GO" id="GO:0003700">
    <property type="term" value="F:DNA-binding transcription factor activity"/>
    <property type="evidence" value="ECO:0007669"/>
    <property type="project" value="TreeGrafter"/>
</dbReference>
<evidence type="ECO:0000256" key="1">
    <source>
        <dbReference type="ARBA" id="ARBA00023015"/>
    </source>
</evidence>
<gene>
    <name evidence="6" type="ORF">Daura_28890</name>
</gene>
<dbReference type="Proteomes" id="UP001058003">
    <property type="component" value="Chromosome"/>
</dbReference>
<keyword evidence="2 4" id="KW-0238">DNA-binding</keyword>
<evidence type="ECO:0000256" key="4">
    <source>
        <dbReference type="PROSITE-ProRule" id="PRU00335"/>
    </source>
</evidence>
<protein>
    <submittedName>
        <fullName evidence="6">TetR/AcrR family transcriptional regulator</fullName>
    </submittedName>
</protein>
<dbReference type="Pfam" id="PF00440">
    <property type="entry name" value="TetR_N"/>
    <property type="match status" value="1"/>
</dbReference>
<organism evidence="6 7">
    <name type="scientific">Dactylosporangium aurantiacum</name>
    <dbReference type="NCBI Taxonomy" id="35754"/>
    <lineage>
        <taxon>Bacteria</taxon>
        <taxon>Bacillati</taxon>
        <taxon>Actinomycetota</taxon>
        <taxon>Actinomycetes</taxon>
        <taxon>Micromonosporales</taxon>
        <taxon>Micromonosporaceae</taxon>
        <taxon>Dactylosporangium</taxon>
    </lineage>
</organism>
<keyword evidence="1" id="KW-0805">Transcription regulation</keyword>
<evidence type="ECO:0000256" key="3">
    <source>
        <dbReference type="ARBA" id="ARBA00023163"/>
    </source>
</evidence>
<evidence type="ECO:0000313" key="7">
    <source>
        <dbReference type="Proteomes" id="UP001058003"/>
    </source>
</evidence>
<dbReference type="GO" id="GO:0000976">
    <property type="term" value="F:transcription cis-regulatory region binding"/>
    <property type="evidence" value="ECO:0007669"/>
    <property type="project" value="TreeGrafter"/>
</dbReference>
<keyword evidence="7" id="KW-1185">Reference proteome</keyword>
<sequence>MPSVKGQVSKSSARGQATRARIVRHAYALFCEFGLRATTMETIAERAGVAVQTVYFNFRTKDHLLQAVHEWTILGDDPTPPPLQQWHIDAMREPDAPSALRKIVAGVAAMLARVAPMIPVYHAVSQDPAGAVYQNSETRRRADMTALVDALSQKTPLAPDVRRDRAADLLFFLTGPECYRSLVISAGWAEPEWVRWVGDTLCRDLYDTTAPGHR</sequence>
<dbReference type="SUPFAM" id="SSF46689">
    <property type="entry name" value="Homeodomain-like"/>
    <property type="match status" value="1"/>
</dbReference>
<evidence type="ECO:0000313" key="6">
    <source>
        <dbReference type="EMBL" id="UWZ50826.1"/>
    </source>
</evidence>
<dbReference type="AlphaFoldDB" id="A0A9Q9I9F4"/>
<feature type="DNA-binding region" description="H-T-H motif" evidence="4">
    <location>
        <begin position="39"/>
        <end position="58"/>
    </location>
</feature>
<dbReference type="PROSITE" id="PS50977">
    <property type="entry name" value="HTH_TETR_2"/>
    <property type="match status" value="1"/>
</dbReference>
<dbReference type="RefSeq" id="WP_033358170.1">
    <property type="nucleotide sequence ID" value="NZ_CP073767.1"/>
</dbReference>
<feature type="domain" description="HTH tetR-type" evidence="5">
    <location>
        <begin position="16"/>
        <end position="76"/>
    </location>
</feature>
<keyword evidence="3" id="KW-0804">Transcription</keyword>
<accession>A0A9Q9I9F4</accession>
<reference evidence="6" key="1">
    <citation type="submission" date="2021-04" db="EMBL/GenBank/DDBJ databases">
        <title>Dactylosporangium aurantiacum NRRL B-8018 full assembly.</title>
        <authorList>
            <person name="Hartkoorn R.C."/>
            <person name="Beaudoing E."/>
            <person name="Hot D."/>
        </authorList>
    </citation>
    <scope>NUCLEOTIDE SEQUENCE</scope>
    <source>
        <strain evidence="6">NRRL B-8018</strain>
    </source>
</reference>
<dbReference type="PANTHER" id="PTHR30055:SF234">
    <property type="entry name" value="HTH-TYPE TRANSCRIPTIONAL REGULATOR BETI"/>
    <property type="match status" value="1"/>
</dbReference>
<dbReference type="InterPro" id="IPR050109">
    <property type="entry name" value="HTH-type_TetR-like_transc_reg"/>
</dbReference>
<name>A0A9Q9I9F4_9ACTN</name>
<dbReference type="PRINTS" id="PR00455">
    <property type="entry name" value="HTHTETR"/>
</dbReference>
<evidence type="ECO:0000259" key="5">
    <source>
        <dbReference type="PROSITE" id="PS50977"/>
    </source>
</evidence>
<dbReference type="KEGG" id="daur:Daura_28890"/>
<proteinExistence type="predicted"/>
<dbReference type="Gene3D" id="1.10.357.10">
    <property type="entry name" value="Tetracycline Repressor, domain 2"/>
    <property type="match status" value="1"/>
</dbReference>